<proteinExistence type="inferred from homology"/>
<dbReference type="AlphaFoldDB" id="A0A4Q9Y4S5"/>
<dbReference type="Proteomes" id="UP000292648">
    <property type="component" value="Unassembled WGS sequence"/>
</dbReference>
<organism evidence="12 13">
    <name type="scientific">Lactiplantibacillus paraplantarum</name>
    <dbReference type="NCBI Taxonomy" id="60520"/>
    <lineage>
        <taxon>Bacteria</taxon>
        <taxon>Bacillati</taxon>
        <taxon>Bacillota</taxon>
        <taxon>Bacilli</taxon>
        <taxon>Lactobacillales</taxon>
        <taxon>Lactobacillaceae</taxon>
        <taxon>Lactiplantibacillus</taxon>
    </lineage>
</organism>
<dbReference type="PANTHER" id="PTHR30386">
    <property type="entry name" value="MEMBRANE FUSION SUBUNIT OF EMRAB-TOLC MULTIDRUG EFFLUX PUMP"/>
    <property type="match status" value="1"/>
</dbReference>
<accession>A0A4Q9Y4S5</accession>
<feature type="domain" description="LcnD-like long helical bundle" evidence="9">
    <location>
        <begin position="105"/>
        <end position="311"/>
    </location>
</feature>
<evidence type="ECO:0000259" key="11">
    <source>
        <dbReference type="Pfam" id="PF25940"/>
    </source>
</evidence>
<evidence type="ECO:0000313" key="12">
    <source>
        <dbReference type="EMBL" id="TBX51909.1"/>
    </source>
</evidence>
<reference evidence="12 13" key="1">
    <citation type="submission" date="2019-01" db="EMBL/GenBank/DDBJ databases">
        <title>Draft genome sequence of Lactobacillus paraplantarum OSY-TC318, a Producer of the novel lantibiotic Paraplantaracin TC318.</title>
        <authorList>
            <person name="Hussein W.E."/>
            <person name="Huang E."/>
            <person name="Yousef A.E."/>
        </authorList>
    </citation>
    <scope>NUCLEOTIDE SEQUENCE [LARGE SCALE GENOMIC DNA]</scope>
    <source>
        <strain evidence="12 13">OSY-TC318</strain>
    </source>
</reference>
<dbReference type="Pfam" id="PF25940">
    <property type="entry name" value="LcnD_C"/>
    <property type="match status" value="1"/>
</dbReference>
<dbReference type="InterPro" id="IPR058795">
    <property type="entry name" value="LcnD_C"/>
</dbReference>
<evidence type="ECO:0000256" key="5">
    <source>
        <dbReference type="ARBA" id="ARBA00022989"/>
    </source>
</evidence>
<dbReference type="InterPro" id="IPR050739">
    <property type="entry name" value="MFP"/>
</dbReference>
<feature type="coiled-coil region" evidence="7">
    <location>
        <begin position="238"/>
        <end position="314"/>
    </location>
</feature>
<comment type="subcellular location">
    <subcellularLocation>
        <location evidence="1">Membrane</location>
        <topology evidence="1">Single-pass membrane protein</topology>
    </subcellularLocation>
</comment>
<dbReference type="Pfam" id="PF25935">
    <property type="entry name" value="BSH_LcnD"/>
    <property type="match status" value="1"/>
</dbReference>
<feature type="domain" description="LcnD-like barrel-sandwich hybrid" evidence="10">
    <location>
        <begin position="59"/>
        <end position="351"/>
    </location>
</feature>
<evidence type="ECO:0000259" key="10">
    <source>
        <dbReference type="Pfam" id="PF25935"/>
    </source>
</evidence>
<evidence type="ECO:0000256" key="1">
    <source>
        <dbReference type="ARBA" id="ARBA00004167"/>
    </source>
</evidence>
<dbReference type="PANTHER" id="PTHR30386:SF26">
    <property type="entry name" value="TRANSPORT PROTEIN COMB"/>
    <property type="match status" value="1"/>
</dbReference>
<dbReference type="InterPro" id="IPR005696">
    <property type="entry name" value="MesE/LcnD"/>
</dbReference>
<keyword evidence="4 8" id="KW-0812">Transmembrane</keyword>
<dbReference type="NCBIfam" id="TIGR01000">
    <property type="entry name" value="bacteriocin_acc"/>
    <property type="match status" value="1"/>
</dbReference>
<name>A0A4Q9Y4S5_9LACO</name>
<feature type="domain" description="LcnD-like C-terminal" evidence="11">
    <location>
        <begin position="356"/>
        <end position="443"/>
    </location>
</feature>
<dbReference type="InterPro" id="IPR058794">
    <property type="entry name" value="HB_LcnD"/>
</dbReference>
<sequence>MRKDLLESGEFYGIRFQNFSTLLIIPVTLLLIGTILFSLVAKREIVINGTGTVQPTGTVPVIQATVNSAIKKNYLVEGARVKKGQKLLVYTNVFNRNKLREDNVSKRQLQRQVTALDHFKDGINTDSDVFPTNDEFGYRELLQSYLKQRQIYLTENQMLAAKSSAASTKKATLTKTAQQVVSNIKTNLDAYQALYNAVANGGKYANSAKYAYVFAEYVAKSKDTNNANDKKEVKSATLADIQQQIDTLQDSLSSAKLQLEELQDFDDTKYSVETNSTKLAMLKNDQLSEVAEKRMKAEQELRTVKADIDSLTTQTKSYTIKATKAGVLHVADNYRGAKYVSSGAEIAKILPIIKQQRRVNVKLYISTADISSVKVKQAIRFKVTRNVPKPIILDGVVTKIGVSPVEESKATFYEVTAAVPITADQAQLLRYGMIGQTAIITGKVTWFDYYKDKVLDNN</sequence>
<evidence type="ECO:0000259" key="9">
    <source>
        <dbReference type="Pfam" id="PF25887"/>
    </source>
</evidence>
<dbReference type="EMBL" id="SEHH01000013">
    <property type="protein sequence ID" value="TBX51909.1"/>
    <property type="molecule type" value="Genomic_DNA"/>
</dbReference>
<keyword evidence="6 8" id="KW-0472">Membrane</keyword>
<dbReference type="InterPro" id="IPR058786">
    <property type="entry name" value="BSH_LcnD"/>
</dbReference>
<evidence type="ECO:0000256" key="7">
    <source>
        <dbReference type="SAM" id="Coils"/>
    </source>
</evidence>
<evidence type="ECO:0000256" key="3">
    <source>
        <dbReference type="ARBA" id="ARBA00022448"/>
    </source>
</evidence>
<evidence type="ECO:0000256" key="2">
    <source>
        <dbReference type="ARBA" id="ARBA00009477"/>
    </source>
</evidence>
<comment type="similarity">
    <text evidence="2">Belongs to the membrane fusion protein (MFP) (TC 8.A.1) family.</text>
</comment>
<evidence type="ECO:0000256" key="4">
    <source>
        <dbReference type="ARBA" id="ARBA00022692"/>
    </source>
</evidence>
<evidence type="ECO:0000256" key="6">
    <source>
        <dbReference type="ARBA" id="ARBA00023136"/>
    </source>
</evidence>
<feature type="transmembrane region" description="Helical" evidence="8">
    <location>
        <begin position="21"/>
        <end position="41"/>
    </location>
</feature>
<evidence type="ECO:0000313" key="13">
    <source>
        <dbReference type="Proteomes" id="UP000292648"/>
    </source>
</evidence>
<dbReference type="Pfam" id="PF25887">
    <property type="entry name" value="HB_LcnD"/>
    <property type="match status" value="1"/>
</dbReference>
<keyword evidence="3" id="KW-0813">Transport</keyword>
<dbReference type="GO" id="GO:0016020">
    <property type="term" value="C:membrane"/>
    <property type="evidence" value="ECO:0007669"/>
    <property type="project" value="UniProtKB-SubCell"/>
</dbReference>
<comment type="caution">
    <text evidence="12">The sequence shown here is derived from an EMBL/GenBank/DDBJ whole genome shotgun (WGS) entry which is preliminary data.</text>
</comment>
<keyword evidence="7" id="KW-0175">Coiled coil</keyword>
<keyword evidence="5 8" id="KW-1133">Transmembrane helix</keyword>
<protein>
    <submittedName>
        <fullName evidence="12">HlyD family secretion protein</fullName>
    </submittedName>
</protein>
<gene>
    <name evidence="12" type="ORF">EUZ87_01890</name>
</gene>
<evidence type="ECO:0000256" key="8">
    <source>
        <dbReference type="SAM" id="Phobius"/>
    </source>
</evidence>
<dbReference type="Gene3D" id="2.40.30.170">
    <property type="match status" value="1"/>
</dbReference>